<accession>A0A2D3V5C2</accession>
<feature type="compositionally biased region" description="Low complexity" evidence="1">
    <location>
        <begin position="22"/>
        <end position="45"/>
    </location>
</feature>
<evidence type="ECO:0000256" key="1">
    <source>
        <dbReference type="SAM" id="MobiDB-lite"/>
    </source>
</evidence>
<dbReference type="RefSeq" id="XP_023631280.1">
    <property type="nucleotide sequence ID" value="XM_023775512.1"/>
</dbReference>
<feature type="region of interest" description="Disordered" evidence="1">
    <location>
        <begin position="177"/>
        <end position="197"/>
    </location>
</feature>
<reference evidence="3 4" key="1">
    <citation type="submission" date="2016-03" db="EMBL/GenBank/DDBJ databases">
        <authorList>
            <person name="Ploux O."/>
        </authorList>
    </citation>
    <scope>NUCLEOTIDE SEQUENCE [LARGE SCALE GENOMIC DNA]</scope>
    <source>
        <strain evidence="3 4">URUG2</strain>
    </source>
</reference>
<keyword evidence="4" id="KW-1185">Reference proteome</keyword>
<dbReference type="InterPro" id="IPR032752">
    <property type="entry name" value="DC-UbP/UBTD2_N"/>
</dbReference>
<dbReference type="InterPro" id="IPR038169">
    <property type="entry name" value="DC-UbP/UBTD2_N_sf"/>
</dbReference>
<feature type="compositionally biased region" description="Acidic residues" evidence="1">
    <location>
        <begin position="178"/>
        <end position="189"/>
    </location>
</feature>
<dbReference type="InterPro" id="IPR039869">
    <property type="entry name" value="UBTD1/2"/>
</dbReference>
<evidence type="ECO:0000313" key="4">
    <source>
        <dbReference type="Proteomes" id="UP000225277"/>
    </source>
</evidence>
<dbReference type="Pfam" id="PF16455">
    <property type="entry name" value="UBD"/>
    <property type="match status" value="1"/>
</dbReference>
<dbReference type="EMBL" id="FJUY01000021">
    <property type="protein sequence ID" value="CZT24556.1"/>
    <property type="molecule type" value="Genomic_DNA"/>
</dbReference>
<dbReference type="GeneID" id="35605328"/>
<dbReference type="OrthoDB" id="1640476at2759"/>
<dbReference type="Proteomes" id="UP000225277">
    <property type="component" value="Unassembled WGS sequence"/>
</dbReference>
<proteinExistence type="predicted"/>
<evidence type="ECO:0000259" key="2">
    <source>
        <dbReference type="Pfam" id="PF16455"/>
    </source>
</evidence>
<dbReference type="Gene3D" id="1.20.225.20">
    <property type="entry name" value="Ub domain-containing protein, DC-UbP/UBTD2, N-terminal domain"/>
    <property type="match status" value="1"/>
</dbReference>
<sequence>MGCCQSNALRDEDPNAQPAHGIAPQGNNIAAQAAAPSNARPRNGRGANLPNQRIRNPSPVARSPKNVSTMPPPWTRSNLEKQRRDFFDTRVNGSVEIWGGMRQASELLCQGDLAGAQAILDALNMNCPSGKFARGRGRDRNNGGVFDERGALYDIPNWVVSDPLDIVEDAEDKIGIADDSDDALNEDEDAARKREEKGKGRVIDLGEEMKVKVRLSDGTGDQEITFGAKQKAGVIVKKVLEQHGQSVRLLHLGKTIDEKQTLEAQGWQPGTVLNAFMHLQGEPSKAD</sequence>
<dbReference type="SUPFAM" id="SSF54236">
    <property type="entry name" value="Ubiquitin-like"/>
    <property type="match status" value="1"/>
</dbReference>
<name>A0A2D3V5C2_9PEZI</name>
<gene>
    <name evidence="3" type="ORF">RCC_10281</name>
</gene>
<dbReference type="PANTHER" id="PTHR13609">
    <property type="entry name" value="UBIQUITIN DOMAIN CONTAINING 1 PROTEIN-RELATED"/>
    <property type="match status" value="1"/>
</dbReference>
<dbReference type="AlphaFoldDB" id="A0A2D3V5C2"/>
<organism evidence="3 4">
    <name type="scientific">Ramularia collo-cygni</name>
    <dbReference type="NCBI Taxonomy" id="112498"/>
    <lineage>
        <taxon>Eukaryota</taxon>
        <taxon>Fungi</taxon>
        <taxon>Dikarya</taxon>
        <taxon>Ascomycota</taxon>
        <taxon>Pezizomycotina</taxon>
        <taxon>Dothideomycetes</taxon>
        <taxon>Dothideomycetidae</taxon>
        <taxon>Mycosphaerellales</taxon>
        <taxon>Mycosphaerellaceae</taxon>
        <taxon>Ramularia</taxon>
    </lineage>
</organism>
<dbReference type="InterPro" id="IPR029071">
    <property type="entry name" value="Ubiquitin-like_domsf"/>
</dbReference>
<protein>
    <recommendedName>
        <fullName evidence="2">DC-UbP/UBTD2 N-terminal domain-containing protein</fullName>
    </recommendedName>
</protein>
<feature type="domain" description="DC-UbP/UBTD2 N-terminal" evidence="2">
    <location>
        <begin position="60"/>
        <end position="169"/>
    </location>
</feature>
<feature type="region of interest" description="Disordered" evidence="1">
    <location>
        <begin position="1"/>
        <end position="77"/>
    </location>
</feature>
<evidence type="ECO:0000313" key="3">
    <source>
        <dbReference type="EMBL" id="CZT24556.1"/>
    </source>
</evidence>